<dbReference type="InterPro" id="IPR001373">
    <property type="entry name" value="Cullin_N"/>
</dbReference>
<dbReference type="Gene3D" id="1.20.1310.10">
    <property type="entry name" value="Cullin Repeats"/>
    <property type="match status" value="2"/>
</dbReference>
<dbReference type="InterPro" id="IPR016158">
    <property type="entry name" value="Cullin_homology"/>
</dbReference>
<dbReference type="InterPro" id="IPR059120">
    <property type="entry name" value="Cullin-like_AB"/>
</dbReference>
<evidence type="ECO:0000256" key="2">
    <source>
        <dbReference type="RuleBase" id="RU003829"/>
    </source>
</evidence>
<dbReference type="PROSITE" id="PS50069">
    <property type="entry name" value="CULLIN_2"/>
    <property type="match status" value="1"/>
</dbReference>
<dbReference type="Pfam" id="PF00888">
    <property type="entry name" value="Cullin"/>
    <property type="match status" value="1"/>
</dbReference>
<reference evidence="4 5" key="2">
    <citation type="submission" date="2018-11" db="EMBL/GenBank/DDBJ databases">
        <authorList>
            <consortium name="Pathogen Informatics"/>
        </authorList>
    </citation>
    <scope>NUCLEOTIDE SEQUENCE [LARGE SCALE GENOMIC DNA]</scope>
</reference>
<proteinExistence type="inferred from homology"/>
<dbReference type="SMART" id="SM00182">
    <property type="entry name" value="CULLIN"/>
    <property type="match status" value="1"/>
</dbReference>
<name>A0A183E329_9BILA</name>
<dbReference type="Pfam" id="PF26557">
    <property type="entry name" value="Cullin_AB"/>
    <property type="match status" value="1"/>
</dbReference>
<dbReference type="GO" id="GO:0031625">
    <property type="term" value="F:ubiquitin protein ligase binding"/>
    <property type="evidence" value="ECO:0007669"/>
    <property type="project" value="InterPro"/>
</dbReference>
<evidence type="ECO:0000313" key="6">
    <source>
        <dbReference type="WBParaSite" id="GPUH_0001539001-mRNA-1"/>
    </source>
</evidence>
<dbReference type="EMBL" id="UYRT01082348">
    <property type="protein sequence ID" value="VDN25866.1"/>
    <property type="molecule type" value="Genomic_DNA"/>
</dbReference>
<protein>
    <submittedName>
        <fullName evidence="6">CULLIN_2 domain-containing protein</fullName>
    </submittedName>
</protein>
<dbReference type="InterPro" id="IPR036317">
    <property type="entry name" value="Cullin_homology_sf"/>
</dbReference>
<accession>A0A183E329</accession>
<dbReference type="OrthoDB" id="27073at2759"/>
<dbReference type="PANTHER" id="PTHR11932">
    <property type="entry name" value="CULLIN"/>
    <property type="match status" value="1"/>
</dbReference>
<comment type="similarity">
    <text evidence="1 2">Belongs to the cullin family.</text>
</comment>
<dbReference type="GO" id="GO:0006511">
    <property type="term" value="P:ubiquitin-dependent protein catabolic process"/>
    <property type="evidence" value="ECO:0007669"/>
    <property type="project" value="InterPro"/>
</dbReference>
<feature type="domain" description="Cullin family profile" evidence="3">
    <location>
        <begin position="15"/>
        <end position="233"/>
    </location>
</feature>
<dbReference type="InterPro" id="IPR036388">
    <property type="entry name" value="WH-like_DNA-bd_sf"/>
</dbReference>
<reference evidence="6" key="1">
    <citation type="submission" date="2016-06" db="UniProtKB">
        <authorList>
            <consortium name="WormBaseParasite"/>
        </authorList>
    </citation>
    <scope>IDENTIFICATION</scope>
</reference>
<dbReference type="AlphaFoldDB" id="A0A183E329"/>
<organism evidence="6">
    <name type="scientific">Gongylonema pulchrum</name>
    <dbReference type="NCBI Taxonomy" id="637853"/>
    <lineage>
        <taxon>Eukaryota</taxon>
        <taxon>Metazoa</taxon>
        <taxon>Ecdysozoa</taxon>
        <taxon>Nematoda</taxon>
        <taxon>Chromadorea</taxon>
        <taxon>Rhabditida</taxon>
        <taxon>Spirurina</taxon>
        <taxon>Spiruromorpha</taxon>
        <taxon>Spiruroidea</taxon>
        <taxon>Gongylonematidae</taxon>
        <taxon>Gongylonema</taxon>
    </lineage>
</organism>
<dbReference type="SUPFAM" id="SSF75632">
    <property type="entry name" value="Cullin homology domain"/>
    <property type="match status" value="2"/>
</dbReference>
<evidence type="ECO:0000259" key="3">
    <source>
        <dbReference type="PROSITE" id="PS50069"/>
    </source>
</evidence>
<evidence type="ECO:0000256" key="1">
    <source>
        <dbReference type="PROSITE-ProRule" id="PRU00330"/>
    </source>
</evidence>
<keyword evidence="5" id="KW-1185">Reference proteome</keyword>
<dbReference type="Gene3D" id="1.10.10.10">
    <property type="entry name" value="Winged helix-like DNA-binding domain superfamily/Winged helix DNA-binding domain"/>
    <property type="match status" value="1"/>
</dbReference>
<gene>
    <name evidence="4" type="ORF">GPUH_LOCUS15368</name>
</gene>
<evidence type="ECO:0000313" key="5">
    <source>
        <dbReference type="Proteomes" id="UP000271098"/>
    </source>
</evidence>
<dbReference type="InterPro" id="IPR045093">
    <property type="entry name" value="Cullin"/>
</dbReference>
<dbReference type="WBParaSite" id="GPUH_0001539001-mRNA-1">
    <property type="protein sequence ID" value="GPUH_0001539001-mRNA-1"/>
    <property type="gene ID" value="GPUH_0001539001"/>
</dbReference>
<sequence>MKKKLDVSMKCWMVTSTMIYPKFVDSKLRSGNKESTEEELETLMDDVIMIFRFVQGKDVFEAFYKKDLAKRLLLGRSASVDAEKSMLSKLKQGKDVFEAFYKKDLAKRLLLGRSASVDAEKSMLSKLKQECGAGFTKRLEGMFKDMELSKDLATAFKQFYASKHSGRKLQWQYGLSQLLLRAHFNVVKELQVSMFQALVLLLFNEKIEWKYSEIQAATKIEKTELERTMQSLACGKLRVLNKTPRSKEIDDNDIFAFNPEVNEKLYRIRISQVLMRETVSRHFSFFFRTELKGR</sequence>
<evidence type="ECO:0000313" key="4">
    <source>
        <dbReference type="EMBL" id="VDN25866.1"/>
    </source>
</evidence>
<dbReference type="Proteomes" id="UP000271098">
    <property type="component" value="Unassembled WGS sequence"/>
</dbReference>